<feature type="chain" id="PRO_5025531314" description="Hydrophobin" evidence="1">
    <location>
        <begin position="21"/>
        <end position="95"/>
    </location>
</feature>
<dbReference type="EMBL" id="ML769553">
    <property type="protein sequence ID" value="KAE9394268.1"/>
    <property type="molecule type" value="Genomic_DNA"/>
</dbReference>
<dbReference type="OrthoDB" id="3012024at2759"/>
<evidence type="ECO:0000313" key="2">
    <source>
        <dbReference type="EMBL" id="KAE9394268.1"/>
    </source>
</evidence>
<keyword evidence="3" id="KW-1185">Reference proteome</keyword>
<evidence type="ECO:0008006" key="4">
    <source>
        <dbReference type="Google" id="ProtNLM"/>
    </source>
</evidence>
<keyword evidence="1" id="KW-0732">Signal</keyword>
<feature type="signal peptide" evidence="1">
    <location>
        <begin position="1"/>
        <end position="20"/>
    </location>
</feature>
<evidence type="ECO:0000256" key="1">
    <source>
        <dbReference type="SAM" id="SignalP"/>
    </source>
</evidence>
<gene>
    <name evidence="2" type="ORF">BT96DRAFT_195487</name>
</gene>
<accession>A0A6A4H9C9</accession>
<evidence type="ECO:0000313" key="3">
    <source>
        <dbReference type="Proteomes" id="UP000799118"/>
    </source>
</evidence>
<name>A0A6A4H9C9_9AGAR</name>
<dbReference type="AlphaFoldDB" id="A0A6A4H9C9"/>
<protein>
    <recommendedName>
        <fullName evidence="4">Hydrophobin</fullName>
    </recommendedName>
</protein>
<proteinExistence type="predicted"/>
<reference evidence="2" key="1">
    <citation type="journal article" date="2019" name="Environ. Microbiol.">
        <title>Fungal ecological strategies reflected in gene transcription - a case study of two litter decomposers.</title>
        <authorList>
            <person name="Barbi F."/>
            <person name="Kohler A."/>
            <person name="Barry K."/>
            <person name="Baskaran P."/>
            <person name="Daum C."/>
            <person name="Fauchery L."/>
            <person name="Ihrmark K."/>
            <person name="Kuo A."/>
            <person name="LaButti K."/>
            <person name="Lipzen A."/>
            <person name="Morin E."/>
            <person name="Grigoriev I.V."/>
            <person name="Henrissat B."/>
            <person name="Lindahl B."/>
            <person name="Martin F."/>
        </authorList>
    </citation>
    <scope>NUCLEOTIDE SEQUENCE</scope>
    <source>
        <strain evidence="2">JB14</strain>
    </source>
</reference>
<sequence>MYFNRFMCLSLFATIGITVASPTTTCSDAYNGNTSNNRGPGVVYSCTSVTFVLFSDVCEGASPGSVVGRPAYCCSGNLIPASPGEPAAVGGCFPL</sequence>
<organism evidence="2 3">
    <name type="scientific">Gymnopus androsaceus JB14</name>
    <dbReference type="NCBI Taxonomy" id="1447944"/>
    <lineage>
        <taxon>Eukaryota</taxon>
        <taxon>Fungi</taxon>
        <taxon>Dikarya</taxon>
        <taxon>Basidiomycota</taxon>
        <taxon>Agaricomycotina</taxon>
        <taxon>Agaricomycetes</taxon>
        <taxon>Agaricomycetidae</taxon>
        <taxon>Agaricales</taxon>
        <taxon>Marasmiineae</taxon>
        <taxon>Omphalotaceae</taxon>
        <taxon>Gymnopus</taxon>
    </lineage>
</organism>
<dbReference type="Proteomes" id="UP000799118">
    <property type="component" value="Unassembled WGS sequence"/>
</dbReference>